<dbReference type="Proteomes" id="UP000029981">
    <property type="component" value="Chromosome 3"/>
</dbReference>
<reference evidence="2 3" key="1">
    <citation type="journal article" date="2009" name="Nat. Genet.">
        <title>The genome of the cucumber, Cucumis sativus L.</title>
        <authorList>
            <person name="Huang S."/>
            <person name="Li R."/>
            <person name="Zhang Z."/>
            <person name="Li L."/>
            <person name="Gu X."/>
            <person name="Fan W."/>
            <person name="Lucas W.J."/>
            <person name="Wang X."/>
            <person name="Xie B."/>
            <person name="Ni P."/>
            <person name="Ren Y."/>
            <person name="Zhu H."/>
            <person name="Li J."/>
            <person name="Lin K."/>
            <person name="Jin W."/>
            <person name="Fei Z."/>
            <person name="Li G."/>
            <person name="Staub J."/>
            <person name="Kilian A."/>
            <person name="van der Vossen E.A."/>
            <person name="Wu Y."/>
            <person name="Guo J."/>
            <person name="He J."/>
            <person name="Jia Z."/>
            <person name="Ren Y."/>
            <person name="Tian G."/>
            <person name="Lu Y."/>
            <person name="Ruan J."/>
            <person name="Qian W."/>
            <person name="Wang M."/>
            <person name="Huang Q."/>
            <person name="Li B."/>
            <person name="Xuan Z."/>
            <person name="Cao J."/>
            <person name="Asan"/>
            <person name="Wu Z."/>
            <person name="Zhang J."/>
            <person name="Cai Q."/>
            <person name="Bai Y."/>
            <person name="Zhao B."/>
            <person name="Han Y."/>
            <person name="Li Y."/>
            <person name="Li X."/>
            <person name="Wang S."/>
            <person name="Shi Q."/>
            <person name="Liu S."/>
            <person name="Cho W.K."/>
            <person name="Kim J.Y."/>
            <person name="Xu Y."/>
            <person name="Heller-Uszynska K."/>
            <person name="Miao H."/>
            <person name="Cheng Z."/>
            <person name="Zhang S."/>
            <person name="Wu J."/>
            <person name="Yang Y."/>
            <person name="Kang H."/>
            <person name="Li M."/>
            <person name="Liang H."/>
            <person name="Ren X."/>
            <person name="Shi Z."/>
            <person name="Wen M."/>
            <person name="Jian M."/>
            <person name="Yang H."/>
            <person name="Zhang G."/>
            <person name="Yang Z."/>
            <person name="Chen R."/>
            <person name="Liu S."/>
            <person name="Li J."/>
            <person name="Ma L."/>
            <person name="Liu H."/>
            <person name="Zhou Y."/>
            <person name="Zhao J."/>
            <person name="Fang X."/>
            <person name="Li G."/>
            <person name="Fang L."/>
            <person name="Li Y."/>
            <person name="Liu D."/>
            <person name="Zheng H."/>
            <person name="Zhang Y."/>
            <person name="Qin N."/>
            <person name="Li Z."/>
            <person name="Yang G."/>
            <person name="Yang S."/>
            <person name="Bolund L."/>
            <person name="Kristiansen K."/>
            <person name="Zheng H."/>
            <person name="Li S."/>
            <person name="Zhang X."/>
            <person name="Yang H."/>
            <person name="Wang J."/>
            <person name="Sun R."/>
            <person name="Zhang B."/>
            <person name="Jiang S."/>
            <person name="Wang J."/>
            <person name="Du Y."/>
            <person name="Li S."/>
        </authorList>
    </citation>
    <scope>NUCLEOTIDE SEQUENCE [LARGE SCALE GENOMIC DNA]</scope>
    <source>
        <strain evidence="3">cv. 9930</strain>
    </source>
</reference>
<name>A0A0A0L6J1_CUCSA</name>
<dbReference type="Gramene" id="KGN55766">
    <property type="protein sequence ID" value="KGN55766"/>
    <property type="gene ID" value="Csa_3G011680"/>
</dbReference>
<organism evidence="2 3">
    <name type="scientific">Cucumis sativus</name>
    <name type="common">Cucumber</name>
    <dbReference type="NCBI Taxonomy" id="3659"/>
    <lineage>
        <taxon>Eukaryota</taxon>
        <taxon>Viridiplantae</taxon>
        <taxon>Streptophyta</taxon>
        <taxon>Embryophyta</taxon>
        <taxon>Tracheophyta</taxon>
        <taxon>Spermatophyta</taxon>
        <taxon>Magnoliopsida</taxon>
        <taxon>eudicotyledons</taxon>
        <taxon>Gunneridae</taxon>
        <taxon>Pentapetalae</taxon>
        <taxon>rosids</taxon>
        <taxon>fabids</taxon>
        <taxon>Cucurbitales</taxon>
        <taxon>Cucurbitaceae</taxon>
        <taxon>Benincaseae</taxon>
        <taxon>Cucumis</taxon>
    </lineage>
</organism>
<reference evidence="2 3" key="4">
    <citation type="journal article" date="2011" name="BMC Genomics">
        <title>RNA-Seq improves annotation of protein-coding genes in the cucumber genome.</title>
        <authorList>
            <person name="Li Z."/>
            <person name="Zhang Z."/>
            <person name="Yan P."/>
            <person name="Huang S."/>
            <person name="Fei Z."/>
            <person name="Lin K."/>
        </authorList>
    </citation>
    <scope>NUCLEOTIDE SEQUENCE [LARGE SCALE GENOMIC DNA]</scope>
    <source>
        <strain evidence="3">cv. 9930</strain>
    </source>
</reference>
<evidence type="ECO:0000313" key="2">
    <source>
        <dbReference type="EMBL" id="KGN55766.1"/>
    </source>
</evidence>
<accession>A0A0A0L6J1</accession>
<proteinExistence type="predicted"/>
<gene>
    <name evidence="2" type="ORF">Csa_3G011680</name>
</gene>
<reference evidence="2 3" key="2">
    <citation type="journal article" date="2009" name="PLoS ONE">
        <title>An integrated genetic and cytogenetic map of the cucumber genome.</title>
        <authorList>
            <person name="Ren Y."/>
            <person name="Zhang Z."/>
            <person name="Liu J."/>
            <person name="Staub J.E."/>
            <person name="Han Y."/>
            <person name="Cheng Z."/>
            <person name="Li X."/>
            <person name="Lu J."/>
            <person name="Miao H."/>
            <person name="Kang H."/>
            <person name="Xie B."/>
            <person name="Gu X."/>
            <person name="Wang X."/>
            <person name="Du Y."/>
            <person name="Jin W."/>
            <person name="Huang S."/>
        </authorList>
    </citation>
    <scope>NUCLEOTIDE SEQUENCE [LARGE SCALE GENOMIC DNA]</scope>
    <source>
        <strain evidence="3">cv. 9930</strain>
    </source>
</reference>
<dbReference type="EMBL" id="CM002924">
    <property type="protein sequence ID" value="KGN55766.1"/>
    <property type="molecule type" value="Genomic_DNA"/>
</dbReference>
<feature type="region of interest" description="Disordered" evidence="1">
    <location>
        <begin position="1"/>
        <end position="49"/>
    </location>
</feature>
<protein>
    <submittedName>
        <fullName evidence="2">Uncharacterized protein</fullName>
    </submittedName>
</protein>
<evidence type="ECO:0000313" key="3">
    <source>
        <dbReference type="Proteomes" id="UP000029981"/>
    </source>
</evidence>
<reference evidence="2 3" key="3">
    <citation type="journal article" date="2010" name="BMC Genomics">
        <title>Transcriptome sequencing and comparative analysis of cucumber flowers with different sex types.</title>
        <authorList>
            <person name="Guo S."/>
            <person name="Zheng Y."/>
            <person name="Joung J.G."/>
            <person name="Liu S."/>
            <person name="Zhang Z."/>
            <person name="Crasta O.R."/>
            <person name="Sobral B.W."/>
            <person name="Xu Y."/>
            <person name="Huang S."/>
            <person name="Fei Z."/>
        </authorList>
    </citation>
    <scope>NUCLEOTIDE SEQUENCE [LARGE SCALE GENOMIC DNA]</scope>
    <source>
        <strain evidence="3">cv. 9930</strain>
    </source>
</reference>
<evidence type="ECO:0000256" key="1">
    <source>
        <dbReference type="SAM" id="MobiDB-lite"/>
    </source>
</evidence>
<keyword evidence="3" id="KW-1185">Reference proteome</keyword>
<sequence length="71" mass="8511">MDGEGETASKEEKMNHVKNWSHKKKVGKKGDLKRGKTQINGSESGLHMMKKRQMWMREAQRRRQFFKFEEE</sequence>
<dbReference type="AlphaFoldDB" id="A0A0A0L6J1"/>